<dbReference type="GO" id="GO:0016020">
    <property type="term" value="C:membrane"/>
    <property type="evidence" value="ECO:0007669"/>
    <property type="project" value="GOC"/>
</dbReference>
<dbReference type="InterPro" id="IPR051706">
    <property type="entry name" value="Glycosyltransferase_domain"/>
</dbReference>
<dbReference type="Pfam" id="PF04488">
    <property type="entry name" value="Gly_transf_sug"/>
    <property type="match status" value="1"/>
</dbReference>
<evidence type="ECO:0000313" key="2">
    <source>
        <dbReference type="EMBL" id="QHT38093.1"/>
    </source>
</evidence>
<proteinExistence type="predicted"/>
<dbReference type="Gene3D" id="3.90.550.20">
    <property type="match status" value="1"/>
</dbReference>
<keyword evidence="1" id="KW-0808">Transferase</keyword>
<name>A0A6C0FBV4_9ZZZZ</name>
<dbReference type="SUPFAM" id="SSF53448">
    <property type="entry name" value="Nucleotide-diphospho-sugar transferases"/>
    <property type="match status" value="1"/>
</dbReference>
<sequence>MNIIQTWKTKHIPIQFKDCMNSVVQHNSNFNYMFFTDQDICEFITTKMPEYQNTFFSFKTKIQKIDFFRYLVIYYYGGVYLDLDIMIEKNLTELYENPDICKFPIEYIHINDTFITEQGFVHLIGNYAFYAPAKHPFIKKIIDNIVDKRITKEDITKAALTNGDSLHDVEIYCTTGPIMVTQSYIDMENKKDIELLTSRPFRNERFGMFGKHLCYGTWR</sequence>
<dbReference type="AlphaFoldDB" id="A0A6C0FBV4"/>
<dbReference type="EMBL" id="MN738825">
    <property type="protein sequence ID" value="QHT38093.1"/>
    <property type="molecule type" value="Genomic_DNA"/>
</dbReference>
<dbReference type="GO" id="GO:0000030">
    <property type="term" value="F:mannosyltransferase activity"/>
    <property type="evidence" value="ECO:0007669"/>
    <property type="project" value="TreeGrafter"/>
</dbReference>
<reference evidence="2" key="1">
    <citation type="journal article" date="2020" name="Nature">
        <title>Giant virus diversity and host interactions through global metagenomics.</title>
        <authorList>
            <person name="Schulz F."/>
            <person name="Roux S."/>
            <person name="Paez-Espino D."/>
            <person name="Jungbluth S."/>
            <person name="Walsh D.A."/>
            <person name="Denef V.J."/>
            <person name="McMahon K.D."/>
            <person name="Konstantinidis K.T."/>
            <person name="Eloe-Fadrosh E.A."/>
            <person name="Kyrpides N.C."/>
            <person name="Woyke T."/>
        </authorList>
    </citation>
    <scope>NUCLEOTIDE SEQUENCE</scope>
    <source>
        <strain evidence="2">GVMAG-S-ERX556049-19</strain>
    </source>
</reference>
<evidence type="ECO:0000256" key="1">
    <source>
        <dbReference type="ARBA" id="ARBA00022679"/>
    </source>
</evidence>
<evidence type="ECO:0008006" key="3">
    <source>
        <dbReference type="Google" id="ProtNLM"/>
    </source>
</evidence>
<dbReference type="PANTHER" id="PTHR32385:SF15">
    <property type="entry name" value="INOSITOL PHOSPHOCERAMIDE MANNOSYLTRANSFERASE 1"/>
    <property type="match status" value="1"/>
</dbReference>
<dbReference type="InterPro" id="IPR029044">
    <property type="entry name" value="Nucleotide-diphossugar_trans"/>
</dbReference>
<organism evidence="2">
    <name type="scientific">viral metagenome</name>
    <dbReference type="NCBI Taxonomy" id="1070528"/>
    <lineage>
        <taxon>unclassified sequences</taxon>
        <taxon>metagenomes</taxon>
        <taxon>organismal metagenomes</taxon>
    </lineage>
</organism>
<dbReference type="GO" id="GO:0051999">
    <property type="term" value="P:mannosyl-inositol phosphorylceramide biosynthetic process"/>
    <property type="evidence" value="ECO:0007669"/>
    <property type="project" value="TreeGrafter"/>
</dbReference>
<protein>
    <recommendedName>
        <fullName evidence="3">Glycosyltransferase</fullName>
    </recommendedName>
</protein>
<dbReference type="InterPro" id="IPR007577">
    <property type="entry name" value="GlycoTrfase_DXD_sugar-bd_CS"/>
</dbReference>
<dbReference type="PANTHER" id="PTHR32385">
    <property type="entry name" value="MANNOSYL PHOSPHORYLINOSITOL CERAMIDE SYNTHASE"/>
    <property type="match status" value="1"/>
</dbReference>
<accession>A0A6C0FBV4</accession>